<keyword evidence="1" id="KW-0732">Signal</keyword>
<keyword evidence="3" id="KW-0106">Calcium</keyword>
<dbReference type="SUPFAM" id="SSF47473">
    <property type="entry name" value="EF-hand"/>
    <property type="match status" value="1"/>
</dbReference>
<dbReference type="STRING" id="51031.W2TA38"/>
<dbReference type="AlphaFoldDB" id="W2TA38"/>
<dbReference type="CTD" id="25343067"/>
<dbReference type="GO" id="GO:0005509">
    <property type="term" value="F:calcium ion binding"/>
    <property type="evidence" value="ECO:0007669"/>
    <property type="project" value="InterPro"/>
</dbReference>
<keyword evidence="6" id="KW-1185">Reference proteome</keyword>
<sequence>MWDPPAKQSDTYTLEEELRPAWKASGDNSGGAHIFDAAAYPSNRIHGGTFFVLPFAPSVSPETYDASKCPGSRALPLYIRAPLTYAIVYAPGRENMRYNCTMEELALYLLKEGRNDEKLKYTRFASEKVDYSIVATEAGKEWDAQLQSMGSLTQFGCNLIEDNYRDVYLVGAAVHDFTGEEVHNQEHIREHLKNKVDIGNLSEVQERFHYFSMNDLDKDNKLDGTEITRALFHTHGAEEMPLLTDEQIEKMVDGVLATADLDGDGYVDYTEYILKMKPK</sequence>
<dbReference type="InterPro" id="IPR018247">
    <property type="entry name" value="EF_Hand_1_Ca_BS"/>
</dbReference>
<dbReference type="InterPro" id="IPR002048">
    <property type="entry name" value="EF_hand_dom"/>
</dbReference>
<dbReference type="Proteomes" id="UP000053676">
    <property type="component" value="Unassembled WGS sequence"/>
</dbReference>
<protein>
    <submittedName>
        <fullName evidence="5">EF hand</fullName>
    </submittedName>
</protein>
<reference evidence="6" key="1">
    <citation type="journal article" date="2014" name="Nat. Genet.">
        <title>Genome of the human hookworm Necator americanus.</title>
        <authorList>
            <person name="Tang Y.T."/>
            <person name="Gao X."/>
            <person name="Rosa B.A."/>
            <person name="Abubucker S."/>
            <person name="Hallsworth-Pepin K."/>
            <person name="Martin J."/>
            <person name="Tyagi R."/>
            <person name="Heizer E."/>
            <person name="Zhang X."/>
            <person name="Bhonagiri-Palsikar V."/>
            <person name="Minx P."/>
            <person name="Warren W.C."/>
            <person name="Wang Q."/>
            <person name="Zhan B."/>
            <person name="Hotez P.J."/>
            <person name="Sternberg P.W."/>
            <person name="Dougall A."/>
            <person name="Gaze S.T."/>
            <person name="Mulvenna J."/>
            <person name="Sotillo J."/>
            <person name="Ranganathan S."/>
            <person name="Rabelo E.M."/>
            <person name="Wilson R.K."/>
            <person name="Felgner P.L."/>
            <person name="Bethony J."/>
            <person name="Hawdon J.M."/>
            <person name="Gasser R.B."/>
            <person name="Loukas A."/>
            <person name="Mitreva M."/>
        </authorList>
    </citation>
    <scope>NUCLEOTIDE SEQUENCE [LARGE SCALE GENOMIC DNA]</scope>
</reference>
<evidence type="ECO:0000256" key="2">
    <source>
        <dbReference type="ARBA" id="ARBA00022737"/>
    </source>
</evidence>
<keyword evidence="2" id="KW-0677">Repeat</keyword>
<evidence type="ECO:0000256" key="1">
    <source>
        <dbReference type="ARBA" id="ARBA00022729"/>
    </source>
</evidence>
<evidence type="ECO:0000256" key="3">
    <source>
        <dbReference type="ARBA" id="ARBA00022837"/>
    </source>
</evidence>
<dbReference type="InterPro" id="IPR011992">
    <property type="entry name" value="EF-hand-dom_pair"/>
</dbReference>
<feature type="domain" description="EF-hand" evidence="4">
    <location>
        <begin position="247"/>
        <end position="279"/>
    </location>
</feature>
<dbReference type="PROSITE" id="PS00018">
    <property type="entry name" value="EF_HAND_1"/>
    <property type="match status" value="2"/>
</dbReference>
<proteinExistence type="predicted"/>
<name>W2TA38_NECAM</name>
<dbReference type="InterPro" id="IPR052110">
    <property type="entry name" value="MCFD2-like"/>
</dbReference>
<evidence type="ECO:0000313" key="5">
    <source>
        <dbReference type="EMBL" id="ETN77857.1"/>
    </source>
</evidence>
<organism evidence="5 6">
    <name type="scientific">Necator americanus</name>
    <name type="common">Human hookworm</name>
    <dbReference type="NCBI Taxonomy" id="51031"/>
    <lineage>
        <taxon>Eukaryota</taxon>
        <taxon>Metazoa</taxon>
        <taxon>Ecdysozoa</taxon>
        <taxon>Nematoda</taxon>
        <taxon>Chromadorea</taxon>
        <taxon>Rhabditida</taxon>
        <taxon>Rhabditina</taxon>
        <taxon>Rhabditomorpha</taxon>
        <taxon>Strongyloidea</taxon>
        <taxon>Ancylostomatidae</taxon>
        <taxon>Bunostominae</taxon>
        <taxon>Necator</taxon>
    </lineage>
</organism>
<accession>W2TA38</accession>
<dbReference type="PROSITE" id="PS50222">
    <property type="entry name" value="EF_HAND_2"/>
    <property type="match status" value="1"/>
</dbReference>
<gene>
    <name evidence="5" type="ORF">NECAME_03029</name>
</gene>
<dbReference type="EMBL" id="KI660146">
    <property type="protein sequence ID" value="ETN77857.1"/>
    <property type="molecule type" value="Genomic_DNA"/>
</dbReference>
<dbReference type="GeneID" id="25343067"/>
<dbReference type="PANTHER" id="PTHR23104:SF12">
    <property type="entry name" value="EF-HAND DOMAIN-CONTAINING PROTEIN"/>
    <property type="match status" value="1"/>
</dbReference>
<dbReference type="PANTHER" id="PTHR23104">
    <property type="entry name" value="MULTIPLE COAGULATION FACTOR DEFICIENCY PROTEIN 2 NEURAL STEM CELL DERIVED NEURONAL SURVIVAL PROTEIN"/>
    <property type="match status" value="1"/>
</dbReference>
<dbReference type="InterPro" id="IPR035109">
    <property type="entry name" value="ASPR"/>
</dbReference>
<dbReference type="KEGG" id="nai:NECAME_03029"/>
<dbReference type="Pfam" id="PF17641">
    <property type="entry name" value="ASPRs"/>
    <property type="match status" value="1"/>
</dbReference>
<dbReference type="Pfam" id="PF13499">
    <property type="entry name" value="EF-hand_7"/>
    <property type="match status" value="1"/>
</dbReference>
<dbReference type="OrthoDB" id="289247at2759"/>
<evidence type="ECO:0000259" key="4">
    <source>
        <dbReference type="PROSITE" id="PS50222"/>
    </source>
</evidence>
<evidence type="ECO:0000313" key="6">
    <source>
        <dbReference type="Proteomes" id="UP000053676"/>
    </source>
</evidence>
<dbReference type="Gene3D" id="1.10.238.10">
    <property type="entry name" value="EF-hand"/>
    <property type="match status" value="1"/>
</dbReference>